<reference evidence="1" key="1">
    <citation type="submission" date="2021-06" db="EMBL/GenBank/DDBJ databases">
        <authorList>
            <person name="Kallberg Y."/>
            <person name="Tangrot J."/>
            <person name="Rosling A."/>
        </authorList>
    </citation>
    <scope>NUCLEOTIDE SEQUENCE</scope>
    <source>
        <strain evidence="1">IN212</strain>
    </source>
</reference>
<name>A0A9N9IZE2_9GLOM</name>
<dbReference type="Proteomes" id="UP000789396">
    <property type="component" value="Unassembled WGS sequence"/>
</dbReference>
<protein>
    <submittedName>
        <fullName evidence="1">15084_t:CDS:1</fullName>
    </submittedName>
</protein>
<dbReference type="AlphaFoldDB" id="A0A9N9IZE2"/>
<dbReference type="OrthoDB" id="2379746at2759"/>
<evidence type="ECO:0000313" key="2">
    <source>
        <dbReference type="Proteomes" id="UP000789396"/>
    </source>
</evidence>
<keyword evidence="2" id="KW-1185">Reference proteome</keyword>
<sequence>ERKTILSAALFEVDENFTFEHLLYQADSDYTPGESIRIDIQVKGTNTWHHVISGLEESLVMCTREEQNVSHIRFTIQNERSASPISSSSNIFNEMMNASAKKVLPDLKPTTNQLLRKNNLGWEYGTHNSVGKSFVNKLASLIYYLDDKHKTLKQCSLNIPLIFLQLPLYQQNSYYKNGSHHKAILKHEELEFHADKLEESVLVPWASKPSWDQIISVTIELYSVARSYANYLEAVNKHVQKIQAASTPTRSPEDDNVLEIRPSCLVDDIKDIYFPISEQIKLADKYEVISLEEFLPETKK</sequence>
<organism evidence="1 2">
    <name type="scientific">Racocetra fulgida</name>
    <dbReference type="NCBI Taxonomy" id="60492"/>
    <lineage>
        <taxon>Eukaryota</taxon>
        <taxon>Fungi</taxon>
        <taxon>Fungi incertae sedis</taxon>
        <taxon>Mucoromycota</taxon>
        <taxon>Glomeromycotina</taxon>
        <taxon>Glomeromycetes</taxon>
        <taxon>Diversisporales</taxon>
        <taxon>Gigasporaceae</taxon>
        <taxon>Racocetra</taxon>
    </lineage>
</organism>
<feature type="non-terminal residue" evidence="1">
    <location>
        <position position="300"/>
    </location>
</feature>
<dbReference type="EMBL" id="CAJVPZ010037160">
    <property type="protein sequence ID" value="CAG8752860.1"/>
    <property type="molecule type" value="Genomic_DNA"/>
</dbReference>
<feature type="non-terminal residue" evidence="1">
    <location>
        <position position="1"/>
    </location>
</feature>
<accession>A0A9N9IZE2</accession>
<gene>
    <name evidence="1" type="ORF">RFULGI_LOCUS13727</name>
</gene>
<comment type="caution">
    <text evidence="1">The sequence shown here is derived from an EMBL/GenBank/DDBJ whole genome shotgun (WGS) entry which is preliminary data.</text>
</comment>
<proteinExistence type="predicted"/>
<evidence type="ECO:0000313" key="1">
    <source>
        <dbReference type="EMBL" id="CAG8752860.1"/>
    </source>
</evidence>